<dbReference type="Pfam" id="PF00773">
    <property type="entry name" value="RNB"/>
    <property type="match status" value="1"/>
</dbReference>
<dbReference type="Pfam" id="PF17849">
    <property type="entry name" value="OB_Dis3"/>
    <property type="match status" value="1"/>
</dbReference>
<dbReference type="PANTHER" id="PTHR23355">
    <property type="entry name" value="RIBONUCLEASE"/>
    <property type="match status" value="1"/>
</dbReference>
<evidence type="ECO:0000313" key="6">
    <source>
        <dbReference type="Proteomes" id="UP000572268"/>
    </source>
</evidence>
<evidence type="ECO:0000259" key="4">
    <source>
        <dbReference type="SMART" id="SM00955"/>
    </source>
</evidence>
<dbReference type="EMBL" id="JABANN010000002">
    <property type="protein sequence ID" value="KAF4676457.1"/>
    <property type="molecule type" value="Genomic_DNA"/>
</dbReference>
<feature type="coiled-coil region" evidence="2">
    <location>
        <begin position="708"/>
        <end position="735"/>
    </location>
</feature>
<dbReference type="GO" id="GO:0003723">
    <property type="term" value="F:RNA binding"/>
    <property type="evidence" value="ECO:0007669"/>
    <property type="project" value="InterPro"/>
</dbReference>
<sequence>MSRPPYPEYITREEAEAGLADGSLISGLLQVVQQTPNDAFVRVRPDRTRDVDDKSNVDILIKGKFDRNRAIHGDEVVVRLNPLEQWVSKTSGMQIRIAPEFKDFNKNKKGNARGRSSSTSSSSSDEDDLVPTRADIKRLAKCEGRDEDAVMHESSEESDDGAKERTTECFRTAVVVYVSKKCWNKHPFVCTLEANKTGGGGDPLDGAIDADPLTSMVQPGDKFIRAKPMNKRLPWMLIQINDVVSRVLRLPGPLNGRVMIPVQMLKWGTNSVLPLGRLAGKPFGSAGDLAAETAACLEEANLEHHAADFSRQVYDEVDRMVANAEAEYRREMRLGGSRRDLTKKRIFTVDPATARDLDDAVSIDVIDENTVEIGVHIADVAHYVKQGSAVDQEAQKRCTSVYLCHRMFPMLPEGLCAKLCSLNPAEHKLTFTATFRINVDTGRIIGIDDGNNFTCASGPKFCKSAIKSCCRFNYDEVQDVLDGKPLAQQPPVTDGHTWEDVESDLHLLYAVCKKVRVNRFFEDGSVKIDKHKLLFKMDPETNLPIGYGLESHTPSHWLIEELMLAANRCVATAIANNKDEKMREIAVLRHHDRPIKEGFEKITKLLLEDLRIPKTVWCAGDGGDSGLVFKALTNVKKELTPEAGLSIENMVMKTMRPAEYGVQGSDGRSVSHYALAFPLYTHFTSPIRRYADVMVHRQLQILLQPNEKRNLKMTAQEHEAQCEECNKMKKSSREAQTKFDITFFCIYLRTRDSLHYTTGTVVAIKENSLSVYIPKFVKECQVFYNVTLPFYKGQQSPHMTEELSLLTKPASVSYRTGQAVYEWEHPNDERRGRKVTVRLFSAIPVAIVPTDTVPVDFVAVALSPFHPQYNKLYDASKAEGFPQYHPVGDRSSSIESS</sequence>
<feature type="compositionally biased region" description="Basic and acidic residues" evidence="3">
    <location>
        <begin position="134"/>
        <end position="163"/>
    </location>
</feature>
<accession>A0A7J6MYP4</accession>
<dbReference type="InterPro" id="IPR050180">
    <property type="entry name" value="RNR_Ribonuclease"/>
</dbReference>
<dbReference type="SUPFAM" id="SSF50249">
    <property type="entry name" value="Nucleic acid-binding proteins"/>
    <property type="match status" value="2"/>
</dbReference>
<protein>
    <submittedName>
        <fullName evidence="5">DIS3 mitotic control</fullName>
    </submittedName>
</protein>
<dbReference type="GO" id="GO:0000175">
    <property type="term" value="F:3'-5'-RNA exonuclease activity"/>
    <property type="evidence" value="ECO:0007669"/>
    <property type="project" value="TreeGrafter"/>
</dbReference>
<proteinExistence type="inferred from homology"/>
<gene>
    <name evidence="5" type="primary">HELZ2_3</name>
    <name evidence="5" type="ORF">FOL46_002963</name>
</gene>
<evidence type="ECO:0000256" key="1">
    <source>
        <dbReference type="RuleBase" id="RU003901"/>
    </source>
</evidence>
<dbReference type="InterPro" id="IPR041505">
    <property type="entry name" value="Dis3_CSD2"/>
</dbReference>
<dbReference type="PANTHER" id="PTHR23355:SF9">
    <property type="entry name" value="DIS3-LIKE EXONUCLEASE 2"/>
    <property type="match status" value="1"/>
</dbReference>
<keyword evidence="2" id="KW-0175">Coiled coil</keyword>
<dbReference type="InterPro" id="IPR001900">
    <property type="entry name" value="RNase_II/R"/>
</dbReference>
<dbReference type="PROSITE" id="PS01175">
    <property type="entry name" value="RIBONUCLEASE_II"/>
    <property type="match status" value="1"/>
</dbReference>
<evidence type="ECO:0000256" key="3">
    <source>
        <dbReference type="SAM" id="MobiDB-lite"/>
    </source>
</evidence>
<dbReference type="AlphaFoldDB" id="A0A7J6MYP4"/>
<evidence type="ECO:0000256" key="2">
    <source>
        <dbReference type="SAM" id="Coils"/>
    </source>
</evidence>
<dbReference type="InterPro" id="IPR022966">
    <property type="entry name" value="RNase_II/R_CS"/>
</dbReference>
<feature type="domain" description="RNB" evidence="4">
    <location>
        <begin position="338"/>
        <end position="705"/>
    </location>
</feature>
<organism evidence="5 6">
    <name type="scientific">Perkinsus olseni</name>
    <name type="common">Perkinsus atlanticus</name>
    <dbReference type="NCBI Taxonomy" id="32597"/>
    <lineage>
        <taxon>Eukaryota</taxon>
        <taxon>Sar</taxon>
        <taxon>Alveolata</taxon>
        <taxon>Perkinsozoa</taxon>
        <taxon>Perkinsea</taxon>
        <taxon>Perkinsida</taxon>
        <taxon>Perkinsidae</taxon>
        <taxon>Perkinsus</taxon>
    </lineage>
</organism>
<dbReference type="Proteomes" id="UP000572268">
    <property type="component" value="Unassembled WGS sequence"/>
</dbReference>
<comment type="similarity">
    <text evidence="1">Belongs to the RNR ribonuclease family.</text>
</comment>
<dbReference type="InterPro" id="IPR012340">
    <property type="entry name" value="NA-bd_OB-fold"/>
</dbReference>
<dbReference type="Gene3D" id="2.40.50.690">
    <property type="match status" value="1"/>
</dbReference>
<evidence type="ECO:0000313" key="5">
    <source>
        <dbReference type="EMBL" id="KAF4676457.1"/>
    </source>
</evidence>
<reference evidence="5 6" key="1">
    <citation type="submission" date="2020-04" db="EMBL/GenBank/DDBJ databases">
        <title>Perkinsus olseni comparative genomics.</title>
        <authorList>
            <person name="Bogema D.R."/>
        </authorList>
    </citation>
    <scope>NUCLEOTIDE SEQUENCE [LARGE SCALE GENOMIC DNA]</scope>
    <source>
        <strain evidence="5">ATCC PRA-31</strain>
    </source>
</reference>
<name>A0A7J6MYP4_PEROL</name>
<feature type="region of interest" description="Disordered" evidence="3">
    <location>
        <begin position="106"/>
        <end position="163"/>
    </location>
</feature>
<dbReference type="GO" id="GO:0006402">
    <property type="term" value="P:mRNA catabolic process"/>
    <property type="evidence" value="ECO:0007669"/>
    <property type="project" value="TreeGrafter"/>
</dbReference>
<dbReference type="SMART" id="SM00955">
    <property type="entry name" value="RNB"/>
    <property type="match status" value="1"/>
</dbReference>
<comment type="caution">
    <text evidence="5">The sequence shown here is derived from an EMBL/GenBank/DDBJ whole genome shotgun (WGS) entry which is preliminary data.</text>
</comment>
<dbReference type="GO" id="GO:0000932">
    <property type="term" value="C:P-body"/>
    <property type="evidence" value="ECO:0007669"/>
    <property type="project" value="TreeGrafter"/>
</dbReference>